<feature type="compositionally biased region" description="Low complexity" evidence="1">
    <location>
        <begin position="24"/>
        <end position="44"/>
    </location>
</feature>
<feature type="compositionally biased region" description="Polar residues" evidence="1">
    <location>
        <begin position="729"/>
        <end position="742"/>
    </location>
</feature>
<proteinExistence type="predicted"/>
<organism evidence="2 3">
    <name type="scientific">Vanrija pseudolonga</name>
    <dbReference type="NCBI Taxonomy" id="143232"/>
    <lineage>
        <taxon>Eukaryota</taxon>
        <taxon>Fungi</taxon>
        <taxon>Dikarya</taxon>
        <taxon>Basidiomycota</taxon>
        <taxon>Agaricomycotina</taxon>
        <taxon>Tremellomycetes</taxon>
        <taxon>Trichosporonales</taxon>
        <taxon>Trichosporonaceae</taxon>
        <taxon>Vanrija</taxon>
    </lineage>
</organism>
<feature type="region of interest" description="Disordered" evidence="1">
    <location>
        <begin position="564"/>
        <end position="597"/>
    </location>
</feature>
<feature type="compositionally biased region" description="Low complexity" evidence="1">
    <location>
        <begin position="642"/>
        <end position="658"/>
    </location>
</feature>
<feature type="region of interest" description="Disordered" evidence="1">
    <location>
        <begin position="1"/>
        <end position="198"/>
    </location>
</feature>
<keyword evidence="3" id="KW-1185">Reference proteome</keyword>
<feature type="region of interest" description="Disordered" evidence="1">
    <location>
        <begin position="635"/>
        <end position="658"/>
    </location>
</feature>
<dbReference type="EMBL" id="CP086720">
    <property type="protein sequence ID" value="WOO86068.1"/>
    <property type="molecule type" value="Genomic_DNA"/>
</dbReference>
<feature type="compositionally biased region" description="Acidic residues" evidence="1">
    <location>
        <begin position="575"/>
        <end position="587"/>
    </location>
</feature>
<feature type="compositionally biased region" description="Polar residues" evidence="1">
    <location>
        <begin position="298"/>
        <end position="312"/>
    </location>
</feature>
<feature type="compositionally biased region" description="Basic and acidic residues" evidence="1">
    <location>
        <begin position="743"/>
        <end position="752"/>
    </location>
</feature>
<feature type="compositionally biased region" description="Low complexity" evidence="1">
    <location>
        <begin position="77"/>
        <end position="90"/>
    </location>
</feature>
<reference evidence="2" key="1">
    <citation type="submission" date="2023-10" db="EMBL/GenBank/DDBJ databases">
        <authorList>
            <person name="Noh H."/>
        </authorList>
    </citation>
    <scope>NUCLEOTIDE SEQUENCE</scope>
    <source>
        <strain evidence="2">DUCC4014</strain>
    </source>
</reference>
<protein>
    <submittedName>
        <fullName evidence="2">Uncharacterized protein</fullName>
    </submittedName>
</protein>
<feature type="compositionally biased region" description="Acidic residues" evidence="1">
    <location>
        <begin position="102"/>
        <end position="111"/>
    </location>
</feature>
<feature type="region of interest" description="Disordered" evidence="1">
    <location>
        <begin position="691"/>
        <end position="752"/>
    </location>
</feature>
<feature type="compositionally biased region" description="Polar residues" evidence="1">
    <location>
        <begin position="141"/>
        <end position="163"/>
    </location>
</feature>
<dbReference type="Proteomes" id="UP000827549">
    <property type="component" value="Chromosome 7"/>
</dbReference>
<sequence>MIPNPWDWVLSKMSSSDPKDDDSTTTTTTHPHSQHPSSSLLSILPPKPAFTAAPPLDPGKSSHAAPMRTGPTSSVTALREAARLSLAKKAAPPKRKEREEGEISDEEEGQVVEETAPRSKGKGRARNGPTRDHEPHYKAQASGSRQHTQQQPAGSGSSRSTPQALDAGIKRSTVVTIKNSTPILPPSPGGKNMTPQDEEGYLDLIRSYIREGFKPDALIRNGAPEHIVTRVCEELVAGANATSGPTRSVSPSPQLPRLAQPGSPGSDVEVAVKGDSDSEAEATIENMIPPSPPAKIVPSSSWAPGPSRTTAVASAPARGQQASTSAQAAAAPAPIHLESYRPTTRPAAQHGRRRGRRDLDRADASGDTLNYGDEEDSAPIALPPPPPRRLPPAADDDRPAPKSAPVTRNPSPPPPPPATAPPPPPTTAPPPPPPVPPVIDLAETRRRALESMRKRKTATPASGVSTPTTAPNVDGQTPAAQISKATAGAAATPEPTTATAAEEAMDLDDSAEEGEIEDKPVVAPPPPPARGRKRPAAEDLMDNRSRPLTTMRFTYTNKRLFCPIPQDTDRLQLSLDDDSEDSEDEEPSSAPFTAPPVIVIPPPYDLASLKLAEKSLRLAEKEAEIRRLKEQIQERLRLKQASTPSGSTPNGSSTPTDASRVAAAVAAAVRVGAVGMKADVVEAAVEAVAEEQKAVDDDAAAAKATRHSKANGRKGKAKAAVDPEAATSVRATRSQKASSTTDGPKHQDDDVEMEQRRLLQHLPYRQRRLSDLTNHCCRITLN</sequence>
<feature type="compositionally biased region" description="Polar residues" evidence="1">
    <location>
        <begin position="241"/>
        <end position="252"/>
    </location>
</feature>
<evidence type="ECO:0000313" key="2">
    <source>
        <dbReference type="EMBL" id="WOO86068.1"/>
    </source>
</evidence>
<name>A0AAF1BUH1_9TREE</name>
<feature type="compositionally biased region" description="Low complexity" evidence="1">
    <location>
        <begin position="485"/>
        <end position="502"/>
    </location>
</feature>
<feature type="compositionally biased region" description="Low complexity" evidence="1">
    <location>
        <begin position="320"/>
        <end position="334"/>
    </location>
</feature>
<feature type="compositionally biased region" description="Polar residues" evidence="1">
    <location>
        <begin position="459"/>
        <end position="484"/>
    </location>
</feature>
<feature type="compositionally biased region" description="Basic and acidic residues" evidence="1">
    <location>
        <begin position="442"/>
        <end position="452"/>
    </location>
</feature>
<dbReference type="GeneID" id="87812713"/>
<feature type="region of interest" description="Disordered" evidence="1">
    <location>
        <begin position="241"/>
        <end position="549"/>
    </location>
</feature>
<feature type="compositionally biased region" description="Polar residues" evidence="1">
    <location>
        <begin position="173"/>
        <end position="182"/>
    </location>
</feature>
<feature type="compositionally biased region" description="Basic and acidic residues" evidence="1">
    <location>
        <begin position="535"/>
        <end position="545"/>
    </location>
</feature>
<gene>
    <name evidence="2" type="ORF">LOC62_07G009552</name>
</gene>
<evidence type="ECO:0000256" key="1">
    <source>
        <dbReference type="SAM" id="MobiDB-lite"/>
    </source>
</evidence>
<feature type="compositionally biased region" description="Acidic residues" evidence="1">
    <location>
        <begin position="503"/>
        <end position="516"/>
    </location>
</feature>
<dbReference type="RefSeq" id="XP_062632093.1">
    <property type="nucleotide sequence ID" value="XM_062776109.1"/>
</dbReference>
<feature type="compositionally biased region" description="Basic residues" evidence="1">
    <location>
        <begin position="704"/>
        <end position="717"/>
    </location>
</feature>
<evidence type="ECO:0000313" key="3">
    <source>
        <dbReference type="Proteomes" id="UP000827549"/>
    </source>
</evidence>
<feature type="compositionally biased region" description="Pro residues" evidence="1">
    <location>
        <begin position="410"/>
        <end position="437"/>
    </location>
</feature>
<dbReference type="RefSeq" id="XP_062632094.1">
    <property type="nucleotide sequence ID" value="XM_062776110.1"/>
</dbReference>
<feature type="compositionally biased region" description="Pro residues" evidence="1">
    <location>
        <begin position="381"/>
        <end position="390"/>
    </location>
</feature>
<dbReference type="EMBL" id="CP086720">
    <property type="protein sequence ID" value="WOO86067.1"/>
    <property type="molecule type" value="Genomic_DNA"/>
</dbReference>
<accession>A0AAF1BUH1</accession>
<dbReference type="AlphaFoldDB" id="A0AAF1BUH1"/>